<proteinExistence type="inferred from homology"/>
<evidence type="ECO:0000256" key="4">
    <source>
        <dbReference type="ARBA" id="ARBA00022827"/>
    </source>
</evidence>
<dbReference type="PANTHER" id="PTHR43624:SF2">
    <property type="entry name" value="ELECTRON TRANSFER FLAVOPROTEIN-QUINONE OXIDOREDUCTASE YDIS-RELATED"/>
    <property type="match status" value="1"/>
</dbReference>
<evidence type="ECO:0000256" key="1">
    <source>
        <dbReference type="ARBA" id="ARBA00001974"/>
    </source>
</evidence>
<dbReference type="PATRIC" id="fig|49338.4.peg.3956"/>
<dbReference type="PANTHER" id="PTHR43624">
    <property type="entry name" value="ELECTRON TRANSFER FLAVOPROTEIN-QUINONE OXIDOREDUCTASE YDIS-RELATED"/>
    <property type="match status" value="1"/>
</dbReference>
<comment type="cofactor">
    <cofactor evidence="1">
        <name>FAD</name>
        <dbReference type="ChEBI" id="CHEBI:57692"/>
    </cofactor>
</comment>
<dbReference type="GO" id="GO:0016491">
    <property type="term" value="F:oxidoreductase activity"/>
    <property type="evidence" value="ECO:0007669"/>
    <property type="project" value="UniProtKB-KW"/>
</dbReference>
<dbReference type="PRINTS" id="PR00420">
    <property type="entry name" value="RNGMNOXGNASE"/>
</dbReference>
<evidence type="ECO:0000259" key="7">
    <source>
        <dbReference type="Pfam" id="PF21162"/>
    </source>
</evidence>
<reference evidence="9" key="1">
    <citation type="submission" date="2014-07" db="EMBL/GenBank/DDBJ databases">
        <authorList>
            <person name="Hornung V.Bastian."/>
        </authorList>
    </citation>
    <scope>NUCLEOTIDE SEQUENCE</scope>
    <source>
        <strain evidence="9">PCE-S</strain>
    </source>
</reference>
<sequence length="430" mass="46806">MSEDQFDAVIVGGGIAGTVAGYLLAKEGLQVAVVERGNYAGSKNVTGGRIYSHSLEKIMPDFAQEAPVERKITREKISLMTEESNVTLDYYSDMLGIQGSDSYSVLRGVFDKWLQEKAEEAGAMFITGIRIDDLIFREGKVCGVIAGGDELEAQVTILADGVNSLLAQKLGFRGELRPEHVAVGVKEVIELPVPVLEDRFSCRGHEGTSWLFAGTPSAGRVGGGFLYTNKESISIGVVSTLSELVKGHKSVPQMLEDFKKHPVIEPLLKGGKLIEYSGHLVPEGGLKMIPKMTGNGVLVVGDAAGFCINLGYAVRGMDFAVASAECAVKAVLAAKEAENYSESFLQCYQTFLSNSFVMKDMIHYQKFPRFLEETPRIFAAYPRMAADMLAELFIMNGQPAQPLMKNMMRHVKEVGLTTIAKDAWKGVRSL</sequence>
<dbReference type="InterPro" id="IPR039651">
    <property type="entry name" value="FixC-like"/>
</dbReference>
<feature type="domain" description="FixC-like C-terminal" evidence="8">
    <location>
        <begin position="368"/>
        <end position="429"/>
    </location>
</feature>
<dbReference type="Pfam" id="PF26311">
    <property type="entry name" value="ETF-QO_FixC_C"/>
    <property type="match status" value="1"/>
</dbReference>
<name>A0A098B403_DESHA</name>
<dbReference type="SUPFAM" id="SSF54373">
    <property type="entry name" value="FAD-linked reductases, C-terminal domain"/>
    <property type="match status" value="1"/>
</dbReference>
<dbReference type="NCBIfam" id="NF007450">
    <property type="entry name" value="PRK10015.1"/>
    <property type="match status" value="1"/>
</dbReference>
<dbReference type="EMBL" id="LK996017">
    <property type="protein sequence ID" value="CDX03574.1"/>
    <property type="molecule type" value="Genomic_DNA"/>
</dbReference>
<protein>
    <submittedName>
        <fullName evidence="9">Protein FixC</fullName>
    </submittedName>
</protein>
<dbReference type="InterPro" id="IPR059103">
    <property type="entry name" value="FixC-like_C"/>
</dbReference>
<evidence type="ECO:0000256" key="5">
    <source>
        <dbReference type="ARBA" id="ARBA00023002"/>
    </source>
</evidence>
<keyword evidence="3" id="KW-0285">Flavoprotein</keyword>
<dbReference type="Gene3D" id="3.50.50.60">
    <property type="entry name" value="FAD/NAD(P)-binding domain"/>
    <property type="match status" value="1"/>
</dbReference>
<dbReference type="InterPro" id="IPR049398">
    <property type="entry name" value="ETF-QO/FixC_UQ-bd"/>
</dbReference>
<dbReference type="Pfam" id="PF01266">
    <property type="entry name" value="DAO"/>
    <property type="match status" value="1"/>
</dbReference>
<feature type="domain" description="ETF-QO/FixC ubiquinone-binding" evidence="7">
    <location>
        <begin position="183"/>
        <end position="278"/>
    </location>
</feature>
<keyword evidence="4" id="KW-0274">FAD</keyword>
<evidence type="ECO:0000259" key="6">
    <source>
        <dbReference type="Pfam" id="PF01266"/>
    </source>
</evidence>
<dbReference type="InterPro" id="IPR006076">
    <property type="entry name" value="FAD-dep_OxRdtase"/>
</dbReference>
<comment type="similarity">
    <text evidence="2">Belongs to the ETF-QO/FixC family.</text>
</comment>
<dbReference type="SUPFAM" id="SSF51905">
    <property type="entry name" value="FAD/NAD(P)-binding domain"/>
    <property type="match status" value="1"/>
</dbReference>
<dbReference type="InterPro" id="IPR036188">
    <property type="entry name" value="FAD/NAD-bd_sf"/>
</dbReference>
<organism evidence="9">
    <name type="scientific">Desulfitobacterium hafniense</name>
    <name type="common">Desulfitobacterium frappieri</name>
    <dbReference type="NCBI Taxonomy" id="49338"/>
    <lineage>
        <taxon>Bacteria</taxon>
        <taxon>Bacillati</taxon>
        <taxon>Bacillota</taxon>
        <taxon>Clostridia</taxon>
        <taxon>Eubacteriales</taxon>
        <taxon>Desulfitobacteriaceae</taxon>
        <taxon>Desulfitobacterium</taxon>
    </lineage>
</organism>
<dbReference type="RefSeq" id="WP_144675874.1">
    <property type="nucleotide sequence ID" value="NZ_JAYFNZ010000015.1"/>
</dbReference>
<evidence type="ECO:0000259" key="8">
    <source>
        <dbReference type="Pfam" id="PF26311"/>
    </source>
</evidence>
<dbReference type="Pfam" id="PF21162">
    <property type="entry name" value="ETFQO_UQ-bd"/>
    <property type="match status" value="1"/>
</dbReference>
<evidence type="ECO:0000313" key="9">
    <source>
        <dbReference type="EMBL" id="CDX03574.1"/>
    </source>
</evidence>
<dbReference type="AlphaFoldDB" id="A0A098B403"/>
<keyword evidence="5" id="KW-0560">Oxidoreductase</keyword>
<evidence type="ECO:0000256" key="3">
    <source>
        <dbReference type="ARBA" id="ARBA00022630"/>
    </source>
</evidence>
<evidence type="ECO:0000256" key="2">
    <source>
        <dbReference type="ARBA" id="ARBA00006796"/>
    </source>
</evidence>
<accession>A0A098B403</accession>
<feature type="domain" description="FAD dependent oxidoreductase" evidence="6">
    <location>
        <begin position="7"/>
        <end position="68"/>
    </location>
</feature>
<gene>
    <name evidence="9" type="ORF">DPCES_3688</name>
</gene>